<sequence length="165" mass="18197">MPKSLQAFPQPNVYQEGQPSPTCIQGPGLEPSAHMVLVMLSHINLEPGIHKNRITAEVRTFFKDYEQLKAYINKHHDNITLPPGTPAMTGVYITALCNTIVTKGIKVLSMSSKTLLIEGGRMKTELQQLKAYTASKPILAYGMVGGEHTWKNLNTPTCKGQATHR</sequence>
<gene>
    <name evidence="1" type="ORF">M422DRAFT_255123</name>
</gene>
<reference evidence="1 2" key="1">
    <citation type="submission" date="2014-06" db="EMBL/GenBank/DDBJ databases">
        <title>Evolutionary Origins and Diversification of the Mycorrhizal Mutualists.</title>
        <authorList>
            <consortium name="DOE Joint Genome Institute"/>
            <consortium name="Mycorrhizal Genomics Consortium"/>
            <person name="Kohler A."/>
            <person name="Kuo A."/>
            <person name="Nagy L.G."/>
            <person name="Floudas D."/>
            <person name="Copeland A."/>
            <person name="Barry K.W."/>
            <person name="Cichocki N."/>
            <person name="Veneault-Fourrey C."/>
            <person name="LaButti K."/>
            <person name="Lindquist E.A."/>
            <person name="Lipzen A."/>
            <person name="Lundell T."/>
            <person name="Morin E."/>
            <person name="Murat C."/>
            <person name="Riley R."/>
            <person name="Ohm R."/>
            <person name="Sun H."/>
            <person name="Tunlid A."/>
            <person name="Henrissat B."/>
            <person name="Grigoriev I.V."/>
            <person name="Hibbett D.S."/>
            <person name="Martin F."/>
        </authorList>
    </citation>
    <scope>NUCLEOTIDE SEQUENCE [LARGE SCALE GENOMIC DNA]</scope>
    <source>
        <strain evidence="1 2">SS14</strain>
    </source>
</reference>
<dbReference type="Proteomes" id="UP000054279">
    <property type="component" value="Unassembled WGS sequence"/>
</dbReference>
<dbReference type="EMBL" id="KN837134">
    <property type="protein sequence ID" value="KIJ41808.1"/>
    <property type="molecule type" value="Genomic_DNA"/>
</dbReference>
<name>A0A0C9UFM0_SPHS4</name>
<evidence type="ECO:0000313" key="1">
    <source>
        <dbReference type="EMBL" id="KIJ41808.1"/>
    </source>
</evidence>
<dbReference type="AlphaFoldDB" id="A0A0C9UFM0"/>
<evidence type="ECO:0000313" key="2">
    <source>
        <dbReference type="Proteomes" id="UP000054279"/>
    </source>
</evidence>
<dbReference type="HOGENOM" id="CLU_1611857_0_0_1"/>
<organism evidence="1 2">
    <name type="scientific">Sphaerobolus stellatus (strain SS14)</name>
    <dbReference type="NCBI Taxonomy" id="990650"/>
    <lineage>
        <taxon>Eukaryota</taxon>
        <taxon>Fungi</taxon>
        <taxon>Dikarya</taxon>
        <taxon>Basidiomycota</taxon>
        <taxon>Agaricomycotina</taxon>
        <taxon>Agaricomycetes</taxon>
        <taxon>Phallomycetidae</taxon>
        <taxon>Geastrales</taxon>
        <taxon>Sphaerobolaceae</taxon>
        <taxon>Sphaerobolus</taxon>
    </lineage>
</organism>
<keyword evidence="2" id="KW-1185">Reference proteome</keyword>
<protein>
    <submittedName>
        <fullName evidence="1">Uncharacterized protein</fullName>
    </submittedName>
</protein>
<proteinExistence type="predicted"/>
<accession>A0A0C9UFM0</accession>